<dbReference type="AlphaFoldDB" id="A0AAU8FGP7"/>
<evidence type="ECO:0000256" key="3">
    <source>
        <dbReference type="ARBA" id="ARBA00022475"/>
    </source>
</evidence>
<evidence type="ECO:0000256" key="1">
    <source>
        <dbReference type="ARBA" id="ARBA00004651"/>
    </source>
</evidence>
<dbReference type="InterPro" id="IPR007353">
    <property type="entry name" value="DUF421"/>
</dbReference>
<keyword evidence="5 7" id="KW-1133">Transmembrane helix</keyword>
<dbReference type="PANTHER" id="PTHR34582">
    <property type="entry name" value="UPF0702 TRANSMEMBRANE PROTEIN YCAP"/>
    <property type="match status" value="1"/>
</dbReference>
<organism evidence="9">
    <name type="scientific">Dyadobacter sp. 676</name>
    <dbReference type="NCBI Taxonomy" id="3088362"/>
    <lineage>
        <taxon>Bacteria</taxon>
        <taxon>Pseudomonadati</taxon>
        <taxon>Bacteroidota</taxon>
        <taxon>Cytophagia</taxon>
        <taxon>Cytophagales</taxon>
        <taxon>Spirosomataceae</taxon>
        <taxon>Dyadobacter</taxon>
    </lineage>
</organism>
<dbReference type="EMBL" id="CP159289">
    <property type="protein sequence ID" value="XCH23057.1"/>
    <property type="molecule type" value="Genomic_DNA"/>
</dbReference>
<accession>A0AAU8FGP7</accession>
<dbReference type="GO" id="GO:0005886">
    <property type="term" value="C:plasma membrane"/>
    <property type="evidence" value="ECO:0007669"/>
    <property type="project" value="UniProtKB-SubCell"/>
</dbReference>
<comment type="similarity">
    <text evidence="2">Belongs to the UPF0702 family.</text>
</comment>
<feature type="domain" description="YetF C-terminal" evidence="8">
    <location>
        <begin position="98"/>
        <end position="172"/>
    </location>
</feature>
<sequence>MFEFADWRKILMHDHPFGFLLEVVIRTIIMFLIILLALRASGRRGIKQLSIFELVLIIGLGSAAGDPMFYDDVGILPALVVFLVVITLYISVTRLSDRFVKVEKMLEGEPLYVIREGKLLMDAFRESGLSQDEFFAELRLRNVAHLGQVRTVLIETSGEFSVLYYPDDQVKYGLPIFPDELQKKLGDGRLPGKNCEYIACAKCGGLREKNQGENLPACTECDVCEWVEASNAKRIA</sequence>
<dbReference type="Pfam" id="PF04239">
    <property type="entry name" value="DUF421"/>
    <property type="match status" value="1"/>
</dbReference>
<dbReference type="InterPro" id="IPR023090">
    <property type="entry name" value="UPF0702_alpha/beta_dom_sf"/>
</dbReference>
<evidence type="ECO:0000256" key="7">
    <source>
        <dbReference type="SAM" id="Phobius"/>
    </source>
</evidence>
<keyword evidence="3" id="KW-1003">Cell membrane</keyword>
<keyword evidence="6 7" id="KW-0472">Membrane</keyword>
<evidence type="ECO:0000256" key="5">
    <source>
        <dbReference type="ARBA" id="ARBA00022989"/>
    </source>
</evidence>
<feature type="transmembrane region" description="Helical" evidence="7">
    <location>
        <begin position="17"/>
        <end position="38"/>
    </location>
</feature>
<name>A0AAU8FGP7_9BACT</name>
<dbReference type="Gene3D" id="3.30.240.20">
    <property type="entry name" value="bsu07140 like domains"/>
    <property type="match status" value="1"/>
</dbReference>
<dbReference type="PANTHER" id="PTHR34582:SF6">
    <property type="entry name" value="UPF0702 TRANSMEMBRANE PROTEIN YCAP"/>
    <property type="match status" value="1"/>
</dbReference>
<gene>
    <name evidence="9" type="ORF">ABV298_22375</name>
</gene>
<comment type="subcellular location">
    <subcellularLocation>
        <location evidence="1">Cell membrane</location>
        <topology evidence="1">Multi-pass membrane protein</topology>
    </subcellularLocation>
</comment>
<evidence type="ECO:0000256" key="4">
    <source>
        <dbReference type="ARBA" id="ARBA00022692"/>
    </source>
</evidence>
<proteinExistence type="inferred from homology"/>
<evidence type="ECO:0000313" key="9">
    <source>
        <dbReference type="EMBL" id="XCH23057.1"/>
    </source>
</evidence>
<reference evidence="9" key="1">
    <citation type="submission" date="2024-06" db="EMBL/GenBank/DDBJ databases">
        <title>Sequencing and assembly of the genome of Dyadobacter sp. strain 676, a symbiont of Cyamopsis tetragonoloba.</title>
        <authorList>
            <person name="Guro P."/>
            <person name="Sazanova A."/>
            <person name="Kuznetsova I."/>
            <person name="Belimov A."/>
            <person name="Safronova V."/>
        </authorList>
    </citation>
    <scope>NUCLEOTIDE SEQUENCE</scope>
    <source>
        <strain evidence="9">676</strain>
    </source>
</reference>
<keyword evidence="4 7" id="KW-0812">Transmembrane</keyword>
<dbReference type="RefSeq" id="WP_353718383.1">
    <property type="nucleotide sequence ID" value="NZ_CP159289.1"/>
</dbReference>
<feature type="transmembrane region" description="Helical" evidence="7">
    <location>
        <begin position="50"/>
        <end position="69"/>
    </location>
</feature>
<feature type="transmembrane region" description="Helical" evidence="7">
    <location>
        <begin position="75"/>
        <end position="95"/>
    </location>
</feature>
<protein>
    <submittedName>
        <fullName evidence="9">DUF421 domain-containing protein</fullName>
    </submittedName>
</protein>
<evidence type="ECO:0000256" key="2">
    <source>
        <dbReference type="ARBA" id="ARBA00006448"/>
    </source>
</evidence>
<evidence type="ECO:0000259" key="8">
    <source>
        <dbReference type="Pfam" id="PF04239"/>
    </source>
</evidence>
<evidence type="ECO:0000256" key="6">
    <source>
        <dbReference type="ARBA" id="ARBA00023136"/>
    </source>
</evidence>